<proteinExistence type="predicted"/>
<dbReference type="RefSeq" id="WP_063143524.1">
    <property type="nucleotide sequence ID" value="NZ_FJXR01000005.1"/>
</dbReference>
<dbReference type="Proteomes" id="UP000076008">
    <property type="component" value="Unassembled WGS sequence"/>
</dbReference>
<sequence>MSVKSQFLKKLQERQPVPASPGSKSQADIAEFRLRMEQLQTQMDEWLTGTGLNVEPLAAFVPDLLVEGGAFEISGIVLRYDSRAVKFMPIFLYGQGVAGCVEVTFCSGEKIISQGRLFMRVGCVSNWTYTPPETSSQSGQLFDEGTFFGLILALLP</sequence>
<accession>A0A157IIE6</accession>
<evidence type="ECO:0000313" key="1">
    <source>
        <dbReference type="EMBL" id="CZU84577.1"/>
    </source>
</evidence>
<gene>
    <name evidence="1" type="ORF">SAMEA2273318_01262</name>
</gene>
<reference evidence="1 2" key="1">
    <citation type="submission" date="2016-03" db="EMBL/GenBank/DDBJ databases">
        <authorList>
            <consortium name="Pathogen Informatics"/>
        </authorList>
    </citation>
    <scope>NUCLEOTIDE SEQUENCE [LARGE SCALE GENOMIC DNA]</scope>
    <source>
        <strain evidence="2">e1252</strain>
    </source>
</reference>
<name>A0A157IIE6_ENTCL</name>
<protein>
    <submittedName>
        <fullName evidence="1">Uncharacterized protein</fullName>
    </submittedName>
</protein>
<organism evidence="1 2">
    <name type="scientific">Enterobacter cloacae</name>
    <dbReference type="NCBI Taxonomy" id="550"/>
    <lineage>
        <taxon>Bacteria</taxon>
        <taxon>Pseudomonadati</taxon>
        <taxon>Pseudomonadota</taxon>
        <taxon>Gammaproteobacteria</taxon>
        <taxon>Enterobacterales</taxon>
        <taxon>Enterobacteriaceae</taxon>
        <taxon>Enterobacter</taxon>
        <taxon>Enterobacter cloacae complex</taxon>
    </lineage>
</organism>
<evidence type="ECO:0000313" key="2">
    <source>
        <dbReference type="Proteomes" id="UP000076008"/>
    </source>
</evidence>
<dbReference type="AlphaFoldDB" id="A0A157IIE6"/>
<dbReference type="EMBL" id="FJXR01000005">
    <property type="protein sequence ID" value="CZU84577.1"/>
    <property type="molecule type" value="Genomic_DNA"/>
</dbReference>